<sequence length="193" mass="22437">MNIMPFCPEIWPEDPTPENERDCRECGLYLQGTRMIWGEGNPKAPVMVIFDNPGAREDREGNPIVCGTRQTFQQAIHETGLDNKLFYVTYILKRKPVRKYDKEQTRNTCMHRHLDEQLRKYRPTLILCLGNVAVQSFFGDPELDVKGLRGSWHKINGYETTVAYHPLAVRRRPNLYKLFLEDLALVKNKIGQS</sequence>
<organism evidence="9 10">
    <name type="scientific">Bhargavaea cecembensis</name>
    <dbReference type="NCBI Taxonomy" id="394098"/>
    <lineage>
        <taxon>Bacteria</taxon>
        <taxon>Bacillati</taxon>
        <taxon>Bacillota</taxon>
        <taxon>Bacilli</taxon>
        <taxon>Bacillales</taxon>
        <taxon>Caryophanaceae</taxon>
        <taxon>Bhargavaea</taxon>
    </lineage>
</organism>
<name>A0A161RIC1_9BACL</name>
<evidence type="ECO:0000256" key="6">
    <source>
        <dbReference type="ARBA" id="ARBA00023014"/>
    </source>
</evidence>
<accession>A0A161RIC1</accession>
<dbReference type="OrthoDB" id="5290748at2"/>
<reference evidence="9 10" key="1">
    <citation type="submission" date="2016-01" db="EMBL/GenBank/DDBJ databases">
        <title>Whole genome sequencing of Bhargavaea cecembensis T14.</title>
        <authorList>
            <person name="Hong K.W."/>
        </authorList>
    </citation>
    <scope>NUCLEOTIDE SEQUENCE [LARGE SCALE GENOMIC DNA]</scope>
    <source>
        <strain evidence="9 10">T14</strain>
    </source>
</reference>
<keyword evidence="3" id="KW-0227">DNA damage</keyword>
<keyword evidence="7" id="KW-0234">DNA repair</keyword>
<dbReference type="SUPFAM" id="SSF52141">
    <property type="entry name" value="Uracil-DNA glycosylase-like"/>
    <property type="match status" value="1"/>
</dbReference>
<dbReference type="CDD" id="cd10030">
    <property type="entry name" value="UDG-F4_TTUDGA_SPO1dp_like"/>
    <property type="match status" value="1"/>
</dbReference>
<dbReference type="SMART" id="SM00986">
    <property type="entry name" value="UDG"/>
    <property type="match status" value="1"/>
</dbReference>
<evidence type="ECO:0000256" key="7">
    <source>
        <dbReference type="ARBA" id="ARBA00023204"/>
    </source>
</evidence>
<keyword evidence="5" id="KW-0408">Iron</keyword>
<keyword evidence="2" id="KW-0479">Metal-binding</keyword>
<dbReference type="GO" id="GO:0051539">
    <property type="term" value="F:4 iron, 4 sulfur cluster binding"/>
    <property type="evidence" value="ECO:0007669"/>
    <property type="project" value="UniProtKB-KW"/>
</dbReference>
<dbReference type="GO" id="GO:0046872">
    <property type="term" value="F:metal ion binding"/>
    <property type="evidence" value="ECO:0007669"/>
    <property type="project" value="UniProtKB-KW"/>
</dbReference>
<feature type="domain" description="Uracil-DNA glycosylase-like" evidence="8">
    <location>
        <begin position="37"/>
        <end position="184"/>
    </location>
</feature>
<evidence type="ECO:0000313" key="10">
    <source>
        <dbReference type="Proteomes" id="UP000076490"/>
    </source>
</evidence>
<dbReference type="GO" id="GO:0006281">
    <property type="term" value="P:DNA repair"/>
    <property type="evidence" value="ECO:0007669"/>
    <property type="project" value="UniProtKB-KW"/>
</dbReference>
<protein>
    <submittedName>
        <fullName evidence="9">Uracil-DNA glycosylase</fullName>
    </submittedName>
</protein>
<evidence type="ECO:0000256" key="5">
    <source>
        <dbReference type="ARBA" id="ARBA00023004"/>
    </source>
</evidence>
<keyword evidence="1" id="KW-0004">4Fe-4S</keyword>
<comment type="caution">
    <text evidence="9">The sequence shown here is derived from an EMBL/GenBank/DDBJ whole genome shotgun (WGS) entry which is preliminary data.</text>
</comment>
<dbReference type="GO" id="GO:0097506">
    <property type="term" value="F:deaminated base DNA N-glycosylase activity"/>
    <property type="evidence" value="ECO:0007669"/>
    <property type="project" value="UniProtKB-ARBA"/>
</dbReference>
<keyword evidence="6" id="KW-0411">Iron-sulfur</keyword>
<keyword evidence="4" id="KW-0378">Hydrolase</keyword>
<dbReference type="PANTHER" id="PTHR33693:SF9">
    <property type="entry name" value="TYPE-4 URACIL-DNA GLYCOSYLASE"/>
    <property type="match status" value="1"/>
</dbReference>
<gene>
    <name evidence="9" type="ORF">AV656_00865</name>
</gene>
<dbReference type="InterPro" id="IPR036895">
    <property type="entry name" value="Uracil-DNA_glycosylase-like_sf"/>
</dbReference>
<dbReference type="Pfam" id="PF03167">
    <property type="entry name" value="UDG"/>
    <property type="match status" value="1"/>
</dbReference>
<dbReference type="AlphaFoldDB" id="A0A161RIC1"/>
<dbReference type="Proteomes" id="UP000076490">
    <property type="component" value="Unassembled WGS sequence"/>
</dbReference>
<evidence type="ECO:0000313" key="9">
    <source>
        <dbReference type="EMBL" id="KZE39872.1"/>
    </source>
</evidence>
<dbReference type="PANTHER" id="PTHR33693">
    <property type="entry name" value="TYPE-5 URACIL-DNA GLYCOSYLASE"/>
    <property type="match status" value="1"/>
</dbReference>
<dbReference type="SMART" id="SM00987">
    <property type="entry name" value="UreE_C"/>
    <property type="match status" value="1"/>
</dbReference>
<evidence type="ECO:0000256" key="2">
    <source>
        <dbReference type="ARBA" id="ARBA00022723"/>
    </source>
</evidence>
<evidence type="ECO:0000259" key="8">
    <source>
        <dbReference type="SMART" id="SM00986"/>
    </source>
</evidence>
<evidence type="ECO:0000256" key="3">
    <source>
        <dbReference type="ARBA" id="ARBA00022763"/>
    </source>
</evidence>
<dbReference type="Gene3D" id="3.40.470.10">
    <property type="entry name" value="Uracil-DNA glycosylase-like domain"/>
    <property type="match status" value="1"/>
</dbReference>
<evidence type="ECO:0000256" key="4">
    <source>
        <dbReference type="ARBA" id="ARBA00022801"/>
    </source>
</evidence>
<dbReference type="EMBL" id="LQNT01000001">
    <property type="protein sequence ID" value="KZE39872.1"/>
    <property type="molecule type" value="Genomic_DNA"/>
</dbReference>
<evidence type="ECO:0000256" key="1">
    <source>
        <dbReference type="ARBA" id="ARBA00022485"/>
    </source>
</evidence>
<dbReference type="InterPro" id="IPR051536">
    <property type="entry name" value="UDG_Type-4/5"/>
</dbReference>
<dbReference type="InterPro" id="IPR005122">
    <property type="entry name" value="Uracil-DNA_glycosylase-like"/>
</dbReference>
<proteinExistence type="predicted"/>